<dbReference type="EMBL" id="BPVZ01000439">
    <property type="protein sequence ID" value="GKV51129.1"/>
    <property type="molecule type" value="Genomic_DNA"/>
</dbReference>
<gene>
    <name evidence="1" type="ORF">SLEP1_g57803</name>
</gene>
<keyword evidence="2" id="KW-1185">Reference proteome</keyword>
<proteinExistence type="predicted"/>
<name>A0AAV5MQ61_9ROSI</name>
<protein>
    <submittedName>
        <fullName evidence="1">Uncharacterized protein</fullName>
    </submittedName>
</protein>
<dbReference type="Proteomes" id="UP001054252">
    <property type="component" value="Unassembled WGS sequence"/>
</dbReference>
<organism evidence="1 2">
    <name type="scientific">Rubroshorea leprosula</name>
    <dbReference type="NCBI Taxonomy" id="152421"/>
    <lineage>
        <taxon>Eukaryota</taxon>
        <taxon>Viridiplantae</taxon>
        <taxon>Streptophyta</taxon>
        <taxon>Embryophyta</taxon>
        <taxon>Tracheophyta</taxon>
        <taxon>Spermatophyta</taxon>
        <taxon>Magnoliopsida</taxon>
        <taxon>eudicotyledons</taxon>
        <taxon>Gunneridae</taxon>
        <taxon>Pentapetalae</taxon>
        <taxon>rosids</taxon>
        <taxon>malvids</taxon>
        <taxon>Malvales</taxon>
        <taxon>Dipterocarpaceae</taxon>
        <taxon>Rubroshorea</taxon>
    </lineage>
</organism>
<comment type="caution">
    <text evidence="1">The sequence shown here is derived from an EMBL/GenBank/DDBJ whole genome shotgun (WGS) entry which is preliminary data.</text>
</comment>
<evidence type="ECO:0000313" key="1">
    <source>
        <dbReference type="EMBL" id="GKV51129.1"/>
    </source>
</evidence>
<evidence type="ECO:0000313" key="2">
    <source>
        <dbReference type="Proteomes" id="UP001054252"/>
    </source>
</evidence>
<reference evidence="1 2" key="1">
    <citation type="journal article" date="2021" name="Commun. Biol.">
        <title>The genome of Shorea leprosula (Dipterocarpaceae) highlights the ecological relevance of drought in aseasonal tropical rainforests.</title>
        <authorList>
            <person name="Ng K.K.S."/>
            <person name="Kobayashi M.J."/>
            <person name="Fawcett J.A."/>
            <person name="Hatakeyama M."/>
            <person name="Paape T."/>
            <person name="Ng C.H."/>
            <person name="Ang C.C."/>
            <person name="Tnah L.H."/>
            <person name="Lee C.T."/>
            <person name="Nishiyama T."/>
            <person name="Sese J."/>
            <person name="O'Brien M.J."/>
            <person name="Copetti D."/>
            <person name="Mohd Noor M.I."/>
            <person name="Ong R.C."/>
            <person name="Putra M."/>
            <person name="Sireger I.Z."/>
            <person name="Indrioko S."/>
            <person name="Kosugi Y."/>
            <person name="Izuno A."/>
            <person name="Isagi Y."/>
            <person name="Lee S.L."/>
            <person name="Shimizu K.K."/>
        </authorList>
    </citation>
    <scope>NUCLEOTIDE SEQUENCE [LARGE SCALE GENOMIC DNA]</scope>
    <source>
        <strain evidence="1">214</strain>
    </source>
</reference>
<dbReference type="AlphaFoldDB" id="A0AAV5MQ61"/>
<sequence>MEDASEHFEGVLKHVKKEQWERANKDCSIGCTQIPSCRSCTSGSILGFLVAAGKYIIDPNQAPRK</sequence>
<accession>A0AAV5MQ61</accession>